<dbReference type="OrthoDB" id="9808460at2"/>
<feature type="transmembrane region" description="Helical" evidence="1">
    <location>
        <begin position="85"/>
        <end position="118"/>
    </location>
</feature>
<keyword evidence="3" id="KW-1185">Reference proteome</keyword>
<protein>
    <recommendedName>
        <fullName evidence="4">DUF456 domain-containing protein</fullName>
    </recommendedName>
</protein>
<keyword evidence="1" id="KW-0812">Transmembrane</keyword>
<feature type="transmembrane region" description="Helical" evidence="1">
    <location>
        <begin position="50"/>
        <end position="73"/>
    </location>
</feature>
<reference evidence="3" key="1">
    <citation type="submission" date="2017-08" db="EMBL/GenBank/DDBJ databases">
        <authorList>
            <person name="Varghese N."/>
            <person name="Submissions S."/>
        </authorList>
    </citation>
    <scope>NUCLEOTIDE SEQUENCE [LARGE SCALE GENOMIC DNA]</scope>
    <source>
        <strain evidence="3">DSM 23173</strain>
    </source>
</reference>
<evidence type="ECO:0008006" key="4">
    <source>
        <dbReference type="Google" id="ProtNLM"/>
    </source>
</evidence>
<feature type="transmembrane region" description="Helical" evidence="1">
    <location>
        <begin position="6"/>
        <end position="38"/>
    </location>
</feature>
<dbReference type="Proteomes" id="UP000219412">
    <property type="component" value="Unassembled WGS sequence"/>
</dbReference>
<dbReference type="Pfam" id="PF04306">
    <property type="entry name" value="DUF456"/>
    <property type="match status" value="1"/>
</dbReference>
<dbReference type="InterPro" id="IPR007403">
    <property type="entry name" value="DUF456"/>
</dbReference>
<evidence type="ECO:0000256" key="1">
    <source>
        <dbReference type="SAM" id="Phobius"/>
    </source>
</evidence>
<evidence type="ECO:0000313" key="2">
    <source>
        <dbReference type="EMBL" id="SOC44510.1"/>
    </source>
</evidence>
<dbReference type="AlphaFoldDB" id="A0A285URM2"/>
<organism evidence="2 3">
    <name type="scientific">Salinicoccus kekensis</name>
    <dbReference type="NCBI Taxonomy" id="714307"/>
    <lineage>
        <taxon>Bacteria</taxon>
        <taxon>Bacillati</taxon>
        <taxon>Bacillota</taxon>
        <taxon>Bacilli</taxon>
        <taxon>Bacillales</taxon>
        <taxon>Staphylococcaceae</taxon>
        <taxon>Salinicoccus</taxon>
    </lineage>
</organism>
<gene>
    <name evidence="2" type="ORF">SAMN05878391_2386</name>
</gene>
<proteinExistence type="predicted"/>
<dbReference type="PANTHER" id="PTHR39165:SF1">
    <property type="entry name" value="DUF456 DOMAIN-CONTAINING PROTEIN"/>
    <property type="match status" value="1"/>
</dbReference>
<evidence type="ECO:0000313" key="3">
    <source>
        <dbReference type="Proteomes" id="UP000219412"/>
    </source>
</evidence>
<accession>A0A285URM2</accession>
<keyword evidence="1" id="KW-0472">Membrane</keyword>
<keyword evidence="1" id="KW-1133">Transmembrane helix</keyword>
<sequence>MEILWWILVIVSFILGFVGVIAPVIPSVVMFWVGFLIYHFLINSETLTWMFWLVAAVLTALVFVSDLVANSYFVKKYGGSKKSEAAAIVGVIVGMFIYPPFGVIFVPFVFVLALEFIATKDINAAFRAAVGSLLAFFASSAFNFVIYVLLIIWFLLDAFLF</sequence>
<dbReference type="RefSeq" id="WP_097042403.1">
    <property type="nucleotide sequence ID" value="NZ_OBQF01000006.1"/>
</dbReference>
<dbReference type="EMBL" id="OBQF01000006">
    <property type="protein sequence ID" value="SOC44510.1"/>
    <property type="molecule type" value="Genomic_DNA"/>
</dbReference>
<feature type="transmembrane region" description="Helical" evidence="1">
    <location>
        <begin position="130"/>
        <end position="156"/>
    </location>
</feature>
<name>A0A285URM2_9STAP</name>
<dbReference type="PANTHER" id="PTHR39165">
    <property type="entry name" value="IG HYPOTHETICAL 17883"/>
    <property type="match status" value="1"/>
</dbReference>